<protein>
    <submittedName>
        <fullName evidence="2">Uncharacterized protein</fullName>
    </submittedName>
</protein>
<organism evidence="2">
    <name type="scientific">Pyricularia oryzae (strain 70-15 / ATCC MYA-4617 / FGSC 8958)</name>
    <name type="common">Rice blast fungus</name>
    <name type="synonym">Magnaporthe oryzae</name>
    <dbReference type="NCBI Taxonomy" id="242507"/>
    <lineage>
        <taxon>Eukaryota</taxon>
        <taxon>Fungi</taxon>
        <taxon>Dikarya</taxon>
        <taxon>Ascomycota</taxon>
        <taxon>Pezizomycotina</taxon>
        <taxon>Sordariomycetes</taxon>
        <taxon>Sordariomycetidae</taxon>
        <taxon>Magnaporthales</taxon>
        <taxon>Pyriculariaceae</taxon>
        <taxon>Pyricularia</taxon>
    </lineage>
</organism>
<dbReference type="PANTHER" id="PTHR47332:SF4">
    <property type="entry name" value="SET DOMAIN-CONTAINING PROTEIN 5"/>
    <property type="match status" value="1"/>
</dbReference>
<reference evidence="2" key="1">
    <citation type="submission" date="2005-01" db="EMBL/GenBank/DDBJ databases">
        <title>The sequence of Magnaporthe grisea chromosome 7.</title>
        <authorList>
            <person name="Thon M.R."/>
            <person name="Pan H."/>
            <person name="Diener A."/>
            <person name="Papalas J."/>
            <person name="Taro A."/>
            <person name="Mitchell T."/>
            <person name="Dean R.A."/>
        </authorList>
    </citation>
    <scope>NUCLEOTIDE SEQUENCE</scope>
    <source>
        <strain evidence="2">70-15</strain>
    </source>
</reference>
<accession>Q2KFH0</accession>
<feature type="region of interest" description="Disordered" evidence="1">
    <location>
        <begin position="293"/>
        <end position="316"/>
    </location>
</feature>
<gene>
    <name evidence="2" type="ORF">MGCH7_ch7g716</name>
</gene>
<dbReference type="InterPro" id="IPR053185">
    <property type="entry name" value="SET_domain_protein"/>
</dbReference>
<evidence type="ECO:0000256" key="1">
    <source>
        <dbReference type="SAM" id="MobiDB-lite"/>
    </source>
</evidence>
<evidence type="ECO:0000313" key="2">
    <source>
        <dbReference type="EMBL" id="EAQ71309.1"/>
    </source>
</evidence>
<feature type="region of interest" description="Disordered" evidence="1">
    <location>
        <begin position="101"/>
        <end position="125"/>
    </location>
</feature>
<dbReference type="AlphaFoldDB" id="Q2KFH0"/>
<proteinExistence type="predicted"/>
<feature type="region of interest" description="Disordered" evidence="1">
    <location>
        <begin position="144"/>
        <end position="174"/>
    </location>
</feature>
<feature type="compositionally biased region" description="Acidic residues" evidence="1">
    <location>
        <begin position="152"/>
        <end position="163"/>
    </location>
</feature>
<sequence length="375" mass="42002">MATRRRRTAVKIPFLMLVCGRKPGTAQIMGIMYELRNSPGKGKGLFASASGVRQGDRIIAEAPILTVDLARFRLPPAELELHLEEKLQSLEADKRADFMSLSTNGADENNPLSSSLPSDEVARSNERRRELNAILAEVDLAYRTADPRDQSTEDGEDKEEGEEERYGRQQWDIQPPPSSFAPARILPLCRRIVALQQLEFGGAPTTMTYELGLAMHYASSSCFLHDDYVRASVFAARALAAFTVCEGAEGQNARAYRELTRDLSSTIRSKKPLAGNQQAYDRWLWLPEERKGRRKDGMKKGREKTQKETRGPVRKAHSRRALAFSPWAALSPFCPVSSWPWSASSLAVLCEERDTLIPNKSIGGYYPLCEIQRIL</sequence>
<dbReference type="EMBL" id="CM000230">
    <property type="protein sequence ID" value="EAQ71309.1"/>
    <property type="molecule type" value="Genomic_DNA"/>
</dbReference>
<feature type="compositionally biased region" description="Basic and acidic residues" evidence="1">
    <location>
        <begin position="298"/>
        <end position="311"/>
    </location>
</feature>
<dbReference type="PANTHER" id="PTHR47332">
    <property type="entry name" value="SET DOMAIN-CONTAINING PROTEIN 5"/>
    <property type="match status" value="1"/>
</dbReference>
<name>Q2KFH0_PYRO7</name>
<feature type="compositionally biased region" description="Polar residues" evidence="1">
    <location>
        <begin position="101"/>
        <end position="117"/>
    </location>
</feature>